<protein>
    <recommendedName>
        <fullName evidence="5">Inner membrane-spanning protein YciB</fullName>
    </recommendedName>
</protein>
<feature type="transmembrane region" description="Helical" evidence="5">
    <location>
        <begin position="121"/>
        <end position="139"/>
    </location>
</feature>
<feature type="transmembrane region" description="Helical" evidence="5">
    <location>
        <begin position="151"/>
        <end position="170"/>
    </location>
</feature>
<keyword evidence="5" id="KW-0997">Cell inner membrane</keyword>
<accession>A0A7Y0Q5V8</accession>
<keyword evidence="7" id="KW-1185">Reference proteome</keyword>
<name>A0A7Y0Q5V8_9GAMM</name>
<feature type="transmembrane region" description="Helical" evidence="5">
    <location>
        <begin position="20"/>
        <end position="40"/>
    </location>
</feature>
<dbReference type="PANTHER" id="PTHR36917:SF1">
    <property type="entry name" value="INNER MEMBRANE-SPANNING PROTEIN YCIB"/>
    <property type="match status" value="1"/>
</dbReference>
<evidence type="ECO:0000313" key="6">
    <source>
        <dbReference type="EMBL" id="NMP31369.1"/>
    </source>
</evidence>
<keyword evidence="1 5" id="KW-1003">Cell membrane</keyword>
<evidence type="ECO:0000256" key="1">
    <source>
        <dbReference type="ARBA" id="ARBA00022475"/>
    </source>
</evidence>
<keyword evidence="4 5" id="KW-0472">Membrane</keyword>
<sequence length="189" mass="21734">MQALFEYVPLVLFFIIYKFYDIYAATGVLIVGAALHILYFVFTRQKVPTKNWIIFGLIAGFGGLTIFLQDDTFLKWKVTIINEFFALALLVSQYVFKKNLIKQLMGEALELPEEIWSKLNLSWVGFFAFCGVLNAYIAFNFSQEVWVNFKVFGLMGLTFAFAIGSIMALYKHFPQEDEQQTPASEKKEP</sequence>
<dbReference type="NCBIfam" id="NF001325">
    <property type="entry name" value="PRK00259.1-3"/>
    <property type="match status" value="1"/>
</dbReference>
<dbReference type="Proteomes" id="UP000568664">
    <property type="component" value="Unassembled WGS sequence"/>
</dbReference>
<feature type="transmembrane region" description="Helical" evidence="5">
    <location>
        <begin position="74"/>
        <end position="96"/>
    </location>
</feature>
<dbReference type="RefSeq" id="WP_169074687.1">
    <property type="nucleotide sequence ID" value="NZ_JABBXH010000002.1"/>
</dbReference>
<comment type="subcellular location">
    <subcellularLocation>
        <location evidence="5">Cell inner membrane</location>
        <topology evidence="5">Multi-pass membrane protein</topology>
    </subcellularLocation>
</comment>
<evidence type="ECO:0000256" key="5">
    <source>
        <dbReference type="HAMAP-Rule" id="MF_00189"/>
    </source>
</evidence>
<comment type="function">
    <text evidence="5">Plays a role in cell envelope biogenesis, maintenance of cell envelope integrity and membrane homeostasis.</text>
</comment>
<dbReference type="InterPro" id="IPR006008">
    <property type="entry name" value="YciB"/>
</dbReference>
<gene>
    <name evidence="5" type="primary">yciB</name>
    <name evidence="6" type="ORF">HII17_07330</name>
</gene>
<organism evidence="6 7">
    <name type="scientific">Thalassotalea algicola</name>
    <dbReference type="NCBI Taxonomy" id="2716224"/>
    <lineage>
        <taxon>Bacteria</taxon>
        <taxon>Pseudomonadati</taxon>
        <taxon>Pseudomonadota</taxon>
        <taxon>Gammaproteobacteria</taxon>
        <taxon>Alteromonadales</taxon>
        <taxon>Colwelliaceae</taxon>
        <taxon>Thalassotalea</taxon>
    </lineage>
</organism>
<dbReference type="AlphaFoldDB" id="A0A7Y0Q5V8"/>
<reference evidence="6 7" key="1">
    <citation type="submission" date="2020-04" db="EMBL/GenBank/DDBJ databases">
        <title>Thalassotalea sp. M1531, isolated from the surface of marine red alga.</title>
        <authorList>
            <person name="Pang L."/>
            <person name="Lu D.-C."/>
        </authorList>
    </citation>
    <scope>NUCLEOTIDE SEQUENCE [LARGE SCALE GENOMIC DNA]</scope>
    <source>
        <strain evidence="6 7">M1531</strain>
    </source>
</reference>
<dbReference type="GO" id="GO:0005886">
    <property type="term" value="C:plasma membrane"/>
    <property type="evidence" value="ECO:0007669"/>
    <property type="project" value="UniProtKB-SubCell"/>
</dbReference>
<evidence type="ECO:0000256" key="3">
    <source>
        <dbReference type="ARBA" id="ARBA00022989"/>
    </source>
</evidence>
<proteinExistence type="inferred from homology"/>
<evidence type="ECO:0000313" key="7">
    <source>
        <dbReference type="Proteomes" id="UP000568664"/>
    </source>
</evidence>
<dbReference type="NCBIfam" id="NF001324">
    <property type="entry name" value="PRK00259.1-2"/>
    <property type="match status" value="1"/>
</dbReference>
<dbReference type="EMBL" id="JABBXH010000002">
    <property type="protein sequence ID" value="NMP31369.1"/>
    <property type="molecule type" value="Genomic_DNA"/>
</dbReference>
<dbReference type="NCBIfam" id="TIGR00997">
    <property type="entry name" value="ispZ"/>
    <property type="match status" value="1"/>
</dbReference>
<comment type="similarity">
    <text evidence="5">Belongs to the YciB family.</text>
</comment>
<comment type="caution">
    <text evidence="6">The sequence shown here is derived from an EMBL/GenBank/DDBJ whole genome shotgun (WGS) entry which is preliminary data.</text>
</comment>
<feature type="transmembrane region" description="Helical" evidence="5">
    <location>
        <begin position="52"/>
        <end position="68"/>
    </location>
</feature>
<evidence type="ECO:0000256" key="2">
    <source>
        <dbReference type="ARBA" id="ARBA00022692"/>
    </source>
</evidence>
<keyword evidence="2 5" id="KW-0812">Transmembrane</keyword>
<keyword evidence="3 5" id="KW-1133">Transmembrane helix</keyword>
<evidence type="ECO:0000256" key="4">
    <source>
        <dbReference type="ARBA" id="ARBA00023136"/>
    </source>
</evidence>
<dbReference type="Pfam" id="PF04279">
    <property type="entry name" value="IspA"/>
    <property type="match status" value="1"/>
</dbReference>
<dbReference type="PANTHER" id="PTHR36917">
    <property type="entry name" value="INTRACELLULAR SEPTATION PROTEIN A-RELATED"/>
    <property type="match status" value="1"/>
</dbReference>
<dbReference type="HAMAP" id="MF_00189">
    <property type="entry name" value="YciB"/>
    <property type="match status" value="1"/>
</dbReference>